<accession>A0A1W2WCF6</accession>
<accession>H2XYF1</accession>
<dbReference type="RefSeq" id="XP_002126645.1">
    <property type="nucleotide sequence ID" value="XM_002126609.4"/>
</dbReference>
<dbReference type="Ensembl" id="ENSCINT00000030989.1">
    <property type="protein sequence ID" value="ENSCINP00000034685.1"/>
    <property type="gene ID" value="ENSCING00000023961.1"/>
</dbReference>
<dbReference type="HOGENOM" id="CLU_1179865_0_0_1"/>
<dbReference type="AlphaFoldDB" id="H2XYF1"/>
<dbReference type="EMBL" id="EAAA01000016">
    <property type="status" value="NOT_ANNOTATED_CDS"/>
    <property type="molecule type" value="Genomic_DNA"/>
</dbReference>
<organism evidence="1 2">
    <name type="scientific">Ciona intestinalis</name>
    <name type="common">Transparent sea squirt</name>
    <name type="synonym">Ascidia intestinalis</name>
    <dbReference type="NCBI Taxonomy" id="7719"/>
    <lineage>
        <taxon>Eukaryota</taxon>
        <taxon>Metazoa</taxon>
        <taxon>Chordata</taxon>
        <taxon>Tunicata</taxon>
        <taxon>Ascidiacea</taxon>
        <taxon>Phlebobranchia</taxon>
        <taxon>Cionidae</taxon>
        <taxon>Ciona</taxon>
    </lineage>
</organism>
<dbReference type="GeneTree" id="ENSGT00660000096578"/>
<dbReference type="EMBL" id="EAAA01000015">
    <property type="status" value="NOT_ANNOTATED_CDS"/>
    <property type="molecule type" value="Genomic_DNA"/>
</dbReference>
<evidence type="ECO:0000313" key="2">
    <source>
        <dbReference type="Proteomes" id="UP000008144"/>
    </source>
</evidence>
<keyword evidence="2" id="KW-1185">Reference proteome</keyword>
<gene>
    <name evidence="1" type="primary">LOC100183163</name>
</gene>
<proteinExistence type="predicted"/>
<name>H2XYF1_CIOIN</name>
<sequence>MADRTVAISSADSGVGDVAAVATSQIRINLKVSRGDSRLEVNERGNFVAHIEGNVYTITTAIFRQFTVQRLLIVGGSVTAIAYGLHRLGYNAGPFFPGSIAFVISTEPDKERALRRRLENGMFLQELKDEVSDIIQQHSDILGDLKQFNIISCKEIQETQKEGGSVNVKDVKMKDSAFMAYDVEISKGAGGASQASGSEGKSSTPEMAKKVHVENLDMDSSAFMSSGVRIVKQDK</sequence>
<reference evidence="1" key="3">
    <citation type="submission" date="2025-08" db="UniProtKB">
        <authorList>
            <consortium name="Ensembl"/>
        </authorList>
    </citation>
    <scope>IDENTIFICATION</scope>
</reference>
<reference evidence="2" key="1">
    <citation type="journal article" date="2002" name="Science">
        <title>The draft genome of Ciona intestinalis: insights into chordate and vertebrate origins.</title>
        <authorList>
            <person name="Dehal P."/>
            <person name="Satou Y."/>
            <person name="Campbell R.K."/>
            <person name="Chapman J."/>
            <person name="Degnan B."/>
            <person name="De Tomaso A."/>
            <person name="Davidson B."/>
            <person name="Di Gregorio A."/>
            <person name="Gelpke M."/>
            <person name="Goodstein D.M."/>
            <person name="Harafuji N."/>
            <person name="Hastings K.E."/>
            <person name="Ho I."/>
            <person name="Hotta K."/>
            <person name="Huang W."/>
            <person name="Kawashima T."/>
            <person name="Lemaire P."/>
            <person name="Martinez D."/>
            <person name="Meinertzhagen I.A."/>
            <person name="Necula S."/>
            <person name="Nonaka M."/>
            <person name="Putnam N."/>
            <person name="Rash S."/>
            <person name="Saiga H."/>
            <person name="Satake M."/>
            <person name="Terry A."/>
            <person name="Yamada L."/>
            <person name="Wang H.G."/>
            <person name="Awazu S."/>
            <person name="Azumi K."/>
            <person name="Boore J."/>
            <person name="Branno M."/>
            <person name="Chin-Bow S."/>
            <person name="DeSantis R."/>
            <person name="Doyle S."/>
            <person name="Francino P."/>
            <person name="Keys D.N."/>
            <person name="Haga S."/>
            <person name="Hayashi H."/>
            <person name="Hino K."/>
            <person name="Imai K.S."/>
            <person name="Inaba K."/>
            <person name="Kano S."/>
            <person name="Kobayashi K."/>
            <person name="Kobayashi M."/>
            <person name="Lee B.I."/>
            <person name="Makabe K.W."/>
            <person name="Manohar C."/>
            <person name="Matassi G."/>
            <person name="Medina M."/>
            <person name="Mochizuki Y."/>
            <person name="Mount S."/>
            <person name="Morishita T."/>
            <person name="Miura S."/>
            <person name="Nakayama A."/>
            <person name="Nishizaka S."/>
            <person name="Nomoto H."/>
            <person name="Ohta F."/>
            <person name="Oishi K."/>
            <person name="Rigoutsos I."/>
            <person name="Sano M."/>
            <person name="Sasaki A."/>
            <person name="Sasakura Y."/>
            <person name="Shoguchi E."/>
            <person name="Shin-i T."/>
            <person name="Spagnuolo A."/>
            <person name="Stainier D."/>
            <person name="Suzuki M.M."/>
            <person name="Tassy O."/>
            <person name="Takatori N."/>
            <person name="Tokuoka M."/>
            <person name="Yagi K."/>
            <person name="Yoshizaki F."/>
            <person name="Wada S."/>
            <person name="Zhang C."/>
            <person name="Hyatt P.D."/>
            <person name="Larimer F."/>
            <person name="Detter C."/>
            <person name="Doggett N."/>
            <person name="Glavina T."/>
            <person name="Hawkins T."/>
            <person name="Richardson P."/>
            <person name="Lucas S."/>
            <person name="Kohara Y."/>
            <person name="Levine M."/>
            <person name="Satoh N."/>
            <person name="Rokhsar D.S."/>
        </authorList>
    </citation>
    <scope>NUCLEOTIDE SEQUENCE [LARGE SCALE GENOMIC DNA]</scope>
</reference>
<dbReference type="GeneID" id="100183163"/>
<evidence type="ECO:0000313" key="1">
    <source>
        <dbReference type="Ensembl" id="ENSCINP00000034685.1"/>
    </source>
</evidence>
<dbReference type="KEGG" id="cin:100183163"/>
<dbReference type="InParanoid" id="H2XYF1"/>
<reference evidence="1" key="4">
    <citation type="submission" date="2025-09" db="UniProtKB">
        <authorList>
            <consortium name="Ensembl"/>
        </authorList>
    </citation>
    <scope>IDENTIFICATION</scope>
</reference>
<reference evidence="1" key="2">
    <citation type="journal article" date="2008" name="Genome Biol.">
        <title>Improved genome assembly and evidence-based global gene model set for the chordate Ciona intestinalis: new insight into intron and operon populations.</title>
        <authorList>
            <person name="Satou Y."/>
            <person name="Mineta K."/>
            <person name="Ogasawara M."/>
            <person name="Sasakura Y."/>
            <person name="Shoguchi E."/>
            <person name="Ueno K."/>
            <person name="Yamada L."/>
            <person name="Matsumoto J."/>
            <person name="Wasserscheid J."/>
            <person name="Dewar K."/>
            <person name="Wiley G.B."/>
            <person name="Macmil S.L."/>
            <person name="Roe B.A."/>
            <person name="Zeller R.W."/>
            <person name="Hastings K.E."/>
            <person name="Lemaire P."/>
            <person name="Lindquist E."/>
            <person name="Endo T."/>
            <person name="Hotta K."/>
            <person name="Inaba K."/>
        </authorList>
    </citation>
    <scope>NUCLEOTIDE SEQUENCE [LARGE SCALE GENOMIC DNA]</scope>
    <source>
        <strain evidence="1">wild type</strain>
    </source>
</reference>
<protein>
    <submittedName>
        <fullName evidence="1">Uncharacterized LOC100183163</fullName>
    </submittedName>
</protein>
<dbReference type="Proteomes" id="UP000008144">
    <property type="component" value="Chromosome 1"/>
</dbReference>